<keyword evidence="4" id="KW-1185">Reference proteome</keyword>
<dbReference type="Proteomes" id="UP000179807">
    <property type="component" value="Unassembled WGS sequence"/>
</dbReference>
<dbReference type="EMBL" id="MLAK01000207">
    <property type="protein sequence ID" value="OHT15634.1"/>
    <property type="molecule type" value="Genomic_DNA"/>
</dbReference>
<dbReference type="PANTHER" id="PTHR18870">
    <property type="entry name" value="PROTEIN TAG-278-RELATED"/>
    <property type="match status" value="1"/>
</dbReference>
<evidence type="ECO:0000256" key="1">
    <source>
        <dbReference type="ARBA" id="ARBA00023054"/>
    </source>
</evidence>
<feature type="coiled-coil region" evidence="2">
    <location>
        <begin position="802"/>
        <end position="862"/>
    </location>
</feature>
<reference evidence="3" key="1">
    <citation type="submission" date="2016-10" db="EMBL/GenBank/DDBJ databases">
        <authorList>
            <person name="Benchimol M."/>
            <person name="Almeida L.G."/>
            <person name="Vasconcelos A.T."/>
            <person name="Perreira-Neves A."/>
            <person name="Rosa I.A."/>
            <person name="Tasca T."/>
            <person name="Bogo M.R."/>
            <person name="de Souza W."/>
        </authorList>
    </citation>
    <scope>NUCLEOTIDE SEQUENCE [LARGE SCALE GENOMIC DNA]</scope>
    <source>
        <strain evidence="3">K</strain>
    </source>
</reference>
<evidence type="ECO:0000313" key="3">
    <source>
        <dbReference type="EMBL" id="OHT15634.1"/>
    </source>
</evidence>
<dbReference type="VEuPathDB" id="TrichDB:TRFO_14002"/>
<feature type="coiled-coil region" evidence="2">
    <location>
        <begin position="87"/>
        <end position="114"/>
    </location>
</feature>
<feature type="coiled-coil region" evidence="2">
    <location>
        <begin position="594"/>
        <end position="656"/>
    </location>
</feature>
<accession>A0A1J4KWT9</accession>
<dbReference type="GeneID" id="94832256"/>
<proteinExistence type="predicted"/>
<name>A0A1J4KWT9_9EUKA</name>
<evidence type="ECO:0000313" key="4">
    <source>
        <dbReference type="Proteomes" id="UP000179807"/>
    </source>
</evidence>
<keyword evidence="1 2" id="KW-0175">Coiled coil</keyword>
<dbReference type="PANTHER" id="PTHR18870:SF9">
    <property type="entry name" value="PROTEIN TAG-278-RELATED"/>
    <property type="match status" value="1"/>
</dbReference>
<dbReference type="AlphaFoldDB" id="A0A1J4KWT9"/>
<dbReference type="RefSeq" id="XP_068368770.1">
    <property type="nucleotide sequence ID" value="XM_068497552.1"/>
</dbReference>
<feature type="coiled-coil region" evidence="2">
    <location>
        <begin position="886"/>
        <end position="961"/>
    </location>
</feature>
<evidence type="ECO:0000256" key="2">
    <source>
        <dbReference type="SAM" id="Coils"/>
    </source>
</evidence>
<comment type="caution">
    <text evidence="3">The sequence shown here is derived from an EMBL/GenBank/DDBJ whole genome shotgun (WGS) entry which is preliminary data.</text>
</comment>
<sequence>MLVWFLIHKSDQNILSFLCFINMKIFEFKTFFDICKPLKKRPKMYDEDSFKFLICKKIAQLVKLINHLSLQIAERQHEIESETQLFENEYNENIKKCEEEINFIRNSFNLIEEDCINDMKKRFDHQYNQTFEDFENLSVSAQSEIKETEVSIQHSVAKFTEIIQIINQNIDSNLKQLDELIESKKQEFQRQVIQLNDQHQKELILLDKESDEKLNQLESQTSKKLDALDRDFNRSLSNLKLKFGQTETTILNNPSEKVHFQQIFENLEKVKKSVMNSKEEIVFLISNTKAILNEQIARKNKFCEDLKNEEKLGDDQNAQKHIENSNEEDQKYQEFMKASQIKMKELSDLLFSRQKEFNDLIESNKEEIESQKLLNNLSEKKKNDTFDAIQTENEQEIFQKTQDIDNQKKKFQDSSEKIQNDIQNLLNDIQTQQDEFRKVTETHEKEKILLINSQNSAIDDLKKLYQEEIDSLNERNRKAFEKLNTNKLIEENRQIYNELCSQRAELCNERDFVDDPEVNNLRNQFISEKLKIQEELENEIKKATEEEKDRLENVLENHRKTVFELNTKIAENYDQRLWKEKEYFKNKDYEIEINESYRLKVEYLENQLNQEDQNTSKNTTKNVENLENVGLGGESVESLEKAKKANLERIEAEKKMIIDDFISQQKEEEDHYLRRLADINYIQPKSEFDQIRNEFQTRIKKHELVLLDLQNQFNGFQSKDGHLNDYDKVKATFDYEENELRNALNKNRAECNILIQKELQTTKKMKDQITSEIKDFINKVKKVASAAKRHNQHSTVAIEDANNKNKEELDTLQKKVASAITRLVKHYSKKKEKMIKKHQKLTNHLNQEIEALSSQIKSFETDQIPNSKLEKDRLDKKSQDTEANIIQELEMLRANCEKKLNDLEIQIQDMNDHLLQLKTDIENHKSREDELNIIERLETQLKIKEQHIKDMTQDISDYKKRLVQQEGVYNSHFGVTPAVAVLRPSTAAIPIPINKRMKQRPGSAAVTIRSTSFLKNRSKKIEMR</sequence>
<protein>
    <submittedName>
        <fullName evidence="3">Uncharacterized protein</fullName>
    </submittedName>
</protein>
<feature type="coiled-coil region" evidence="2">
    <location>
        <begin position="526"/>
        <end position="568"/>
    </location>
</feature>
<gene>
    <name evidence="3" type="ORF">TRFO_14002</name>
</gene>
<organism evidence="3 4">
    <name type="scientific">Tritrichomonas foetus</name>
    <dbReference type="NCBI Taxonomy" id="1144522"/>
    <lineage>
        <taxon>Eukaryota</taxon>
        <taxon>Metamonada</taxon>
        <taxon>Parabasalia</taxon>
        <taxon>Tritrichomonadida</taxon>
        <taxon>Tritrichomonadidae</taxon>
        <taxon>Tritrichomonas</taxon>
    </lineage>
</organism>
<feature type="coiled-coil region" evidence="2">
    <location>
        <begin position="408"/>
        <end position="482"/>
    </location>
</feature>